<dbReference type="SUPFAM" id="SSF55816">
    <property type="entry name" value="5'-nucleotidase (syn. UDP-sugar hydrolase), C-terminal domain"/>
    <property type="match status" value="1"/>
</dbReference>
<dbReference type="Proteomes" id="UP000186230">
    <property type="component" value="Chromosome"/>
</dbReference>
<dbReference type="Gene3D" id="3.60.21.10">
    <property type="match status" value="1"/>
</dbReference>
<dbReference type="PRINTS" id="PR01607">
    <property type="entry name" value="APYRASEFAMLY"/>
</dbReference>
<feature type="domain" description="Calcineurin-like phosphoesterase" evidence="3">
    <location>
        <begin position="41"/>
        <end position="269"/>
    </location>
</feature>
<proteinExistence type="inferred from homology"/>
<dbReference type="AlphaFoldDB" id="A0A1L7I922"/>
<accession>A0A1L7I922</accession>
<organism evidence="5 6">
    <name type="scientific">Christiangramia flava JLT2011</name>
    <dbReference type="NCBI Taxonomy" id="1229726"/>
    <lineage>
        <taxon>Bacteria</taxon>
        <taxon>Pseudomonadati</taxon>
        <taxon>Bacteroidota</taxon>
        <taxon>Flavobacteriia</taxon>
        <taxon>Flavobacteriales</taxon>
        <taxon>Flavobacteriaceae</taxon>
        <taxon>Christiangramia</taxon>
    </lineage>
</organism>
<feature type="chain" id="PRO_5041746013" evidence="2">
    <location>
        <begin position="24"/>
        <end position="535"/>
    </location>
</feature>
<dbReference type="PANTHER" id="PTHR11575">
    <property type="entry name" value="5'-NUCLEOTIDASE-RELATED"/>
    <property type="match status" value="1"/>
</dbReference>
<dbReference type="GO" id="GO:0030288">
    <property type="term" value="C:outer membrane-bounded periplasmic space"/>
    <property type="evidence" value="ECO:0007669"/>
    <property type="project" value="TreeGrafter"/>
</dbReference>
<evidence type="ECO:0000313" key="5">
    <source>
        <dbReference type="EMBL" id="APU70111.1"/>
    </source>
</evidence>
<dbReference type="STRING" id="1229726.GRFL_3387"/>
<evidence type="ECO:0000259" key="4">
    <source>
        <dbReference type="Pfam" id="PF02872"/>
    </source>
</evidence>
<keyword evidence="2 5" id="KW-0378">Hydrolase</keyword>
<dbReference type="GO" id="GO:0000166">
    <property type="term" value="F:nucleotide binding"/>
    <property type="evidence" value="ECO:0007669"/>
    <property type="project" value="UniProtKB-KW"/>
</dbReference>
<keyword evidence="2" id="KW-0547">Nucleotide-binding</keyword>
<sequence>MSGLKLSVLLVISCILLAGCKSAKNIVGTNSNNIDKVKKVSVLHTNDMHGSYMPFTTTLDNATAQTGDSIDNLMRFEKEGKIGGMAWMATAIKSIRKEKGNDHIILLDGGDTFSDDQLGNLTKGEAMILMMNKLNYDLMVLGNHDFDYSLERTRELETMANFPMRAANIIDQETGSPIFQDPYIILERGDLKIGLLPIGYRNTPLTGNSKNIKGLKFIKGIEAVDKYLPELKTKADIIVLLSHEGMAVDKIIAEKINGIDLIIGAHSHDVIEPPIKINQTYVVQALSDAAVLGETEMIITNKKLSGIKTRYHYLWHDTYTADEEQQKLVKELRKPFVSQLEEKITQTDTIIGRQYKSESPFDKVVTTLMKDNFKTDAAFLPGVGYGISLKGTITSEDIYKLLPHPAKIVTLEMTGDQIRKTLEQTATNLKPENKLDIVGGLIQSSGIHYHVDLSRPIGKRISDIKINNESLVDSKLYKIATHSGMLNGIHNYAEFSKGTNIEKTDIILTEFILEKLRKVAELDFPENMGEITVTK</sequence>
<dbReference type="InterPro" id="IPR029052">
    <property type="entry name" value="Metallo-depent_PP-like"/>
</dbReference>
<gene>
    <name evidence="5" type="ORF">GRFL_3387</name>
</gene>
<keyword evidence="6" id="KW-1185">Reference proteome</keyword>
<keyword evidence="1 2" id="KW-0732">Signal</keyword>
<dbReference type="GO" id="GO:0009166">
    <property type="term" value="P:nucleotide catabolic process"/>
    <property type="evidence" value="ECO:0007669"/>
    <property type="project" value="InterPro"/>
</dbReference>
<protein>
    <submittedName>
        <fullName evidence="5">5'-nucleotidase</fullName>
        <ecNumber evidence="5">3.1.3.5</ecNumber>
    </submittedName>
</protein>
<dbReference type="InterPro" id="IPR004843">
    <property type="entry name" value="Calcineurin-like_PHP"/>
</dbReference>
<name>A0A1L7I922_9FLAO</name>
<dbReference type="GO" id="GO:0008253">
    <property type="term" value="F:5'-nucleotidase activity"/>
    <property type="evidence" value="ECO:0007669"/>
    <property type="project" value="UniProtKB-EC"/>
</dbReference>
<evidence type="ECO:0000259" key="3">
    <source>
        <dbReference type="Pfam" id="PF00149"/>
    </source>
</evidence>
<reference evidence="5 6" key="1">
    <citation type="submission" date="2016-07" db="EMBL/GenBank/DDBJ databases">
        <title>Multi-omics approach to identify versatile polysaccharide utilization systems of a marine flavobacterium Gramella flava.</title>
        <authorList>
            <person name="Tang K."/>
        </authorList>
    </citation>
    <scope>NUCLEOTIDE SEQUENCE [LARGE SCALE GENOMIC DNA]</scope>
    <source>
        <strain evidence="5 6">JLT2011</strain>
    </source>
</reference>
<dbReference type="Gene3D" id="3.90.780.10">
    <property type="entry name" value="5'-Nucleotidase, C-terminal domain"/>
    <property type="match status" value="1"/>
</dbReference>
<evidence type="ECO:0000256" key="2">
    <source>
        <dbReference type="RuleBase" id="RU362119"/>
    </source>
</evidence>
<dbReference type="PANTHER" id="PTHR11575:SF24">
    <property type="entry name" value="5'-NUCLEOTIDASE"/>
    <property type="match status" value="1"/>
</dbReference>
<dbReference type="InterPro" id="IPR036907">
    <property type="entry name" value="5'-Nucleotdase_C_sf"/>
</dbReference>
<dbReference type="PROSITE" id="PS51257">
    <property type="entry name" value="PROKAR_LIPOPROTEIN"/>
    <property type="match status" value="1"/>
</dbReference>
<feature type="signal peptide" evidence="2">
    <location>
        <begin position="1"/>
        <end position="23"/>
    </location>
</feature>
<evidence type="ECO:0000313" key="6">
    <source>
        <dbReference type="Proteomes" id="UP000186230"/>
    </source>
</evidence>
<dbReference type="InterPro" id="IPR006179">
    <property type="entry name" value="5_nucleotidase/apyrase"/>
</dbReference>
<dbReference type="CDD" id="cd00845">
    <property type="entry name" value="MPP_UshA_N_like"/>
    <property type="match status" value="1"/>
</dbReference>
<dbReference type="KEGG" id="gfl:GRFL_3387"/>
<dbReference type="EMBL" id="CP016359">
    <property type="protein sequence ID" value="APU70111.1"/>
    <property type="molecule type" value="Genomic_DNA"/>
</dbReference>
<evidence type="ECO:0000256" key="1">
    <source>
        <dbReference type="ARBA" id="ARBA00022729"/>
    </source>
</evidence>
<dbReference type="Pfam" id="PF02872">
    <property type="entry name" value="5_nucleotid_C"/>
    <property type="match status" value="1"/>
</dbReference>
<dbReference type="SUPFAM" id="SSF56300">
    <property type="entry name" value="Metallo-dependent phosphatases"/>
    <property type="match status" value="1"/>
</dbReference>
<dbReference type="InterPro" id="IPR008334">
    <property type="entry name" value="5'-Nucleotdase_C"/>
</dbReference>
<feature type="domain" description="5'-Nucleotidase C-terminal" evidence="4">
    <location>
        <begin position="350"/>
        <end position="493"/>
    </location>
</feature>
<dbReference type="Pfam" id="PF00149">
    <property type="entry name" value="Metallophos"/>
    <property type="match status" value="1"/>
</dbReference>
<dbReference type="RefSeq" id="WP_236995824.1">
    <property type="nucleotide sequence ID" value="NZ_AMRU01000004.1"/>
</dbReference>
<comment type="similarity">
    <text evidence="2">Belongs to the 5'-nucleotidase family.</text>
</comment>
<dbReference type="EC" id="3.1.3.5" evidence="5"/>